<keyword evidence="1" id="KW-1133">Transmembrane helix</keyword>
<sequence length="138" mass="14184">MRDLPVPARIFGLAGLLPFLALAIGCWFRPAFGFPLSAYGATILAFLGAVHWGFALSDGRAPWGRFGLGVVPALVAWVALLLPLVAGLLVLAAGIASTALVERLAARRGLVPSPYLALRLVLSGGAVFGLLLGAIALA</sequence>
<dbReference type="InterPro" id="IPR021836">
    <property type="entry name" value="DUF3429"/>
</dbReference>
<keyword evidence="3" id="KW-1185">Reference proteome</keyword>
<evidence type="ECO:0000313" key="2">
    <source>
        <dbReference type="EMBL" id="MBR0656018.1"/>
    </source>
</evidence>
<dbReference type="AlphaFoldDB" id="A0AAF1JZQ4"/>
<organism evidence="2 3">
    <name type="scientific">Plastoroseomonas arctica</name>
    <dbReference type="NCBI Taxonomy" id="1509237"/>
    <lineage>
        <taxon>Bacteria</taxon>
        <taxon>Pseudomonadati</taxon>
        <taxon>Pseudomonadota</taxon>
        <taxon>Alphaproteobacteria</taxon>
        <taxon>Acetobacterales</taxon>
        <taxon>Acetobacteraceae</taxon>
        <taxon>Plastoroseomonas</taxon>
    </lineage>
</organism>
<feature type="transmembrane region" description="Helical" evidence="1">
    <location>
        <begin position="116"/>
        <end position="137"/>
    </location>
</feature>
<dbReference type="EMBL" id="JAAEDH010000014">
    <property type="protein sequence ID" value="MBR0656018.1"/>
    <property type="molecule type" value="Genomic_DNA"/>
</dbReference>
<protein>
    <submittedName>
        <fullName evidence="2">DUF3429 domain-containing protein</fullName>
    </submittedName>
</protein>
<dbReference type="Pfam" id="PF11911">
    <property type="entry name" value="DUF3429"/>
    <property type="match status" value="1"/>
</dbReference>
<evidence type="ECO:0000256" key="1">
    <source>
        <dbReference type="SAM" id="Phobius"/>
    </source>
</evidence>
<gene>
    <name evidence="2" type="ORF">GXW79_13125</name>
</gene>
<feature type="transmembrane region" description="Helical" evidence="1">
    <location>
        <begin position="74"/>
        <end position="95"/>
    </location>
</feature>
<dbReference type="Proteomes" id="UP001196068">
    <property type="component" value="Unassembled WGS sequence"/>
</dbReference>
<dbReference type="PANTHER" id="PTHR15887">
    <property type="entry name" value="TRANSMEMBRANE PROTEIN 69"/>
    <property type="match status" value="1"/>
</dbReference>
<reference evidence="2" key="2">
    <citation type="journal article" date="2021" name="Syst. Appl. Microbiol.">
        <title>Roseomonas hellenica sp. nov., isolated from roots of wild-growing Alkanna tinctoria.</title>
        <authorList>
            <person name="Rat A."/>
            <person name="Naranjo H.D."/>
            <person name="Lebbe L."/>
            <person name="Cnockaert M."/>
            <person name="Krigas N."/>
            <person name="Grigoriadou K."/>
            <person name="Maloupa E."/>
            <person name="Willems A."/>
        </authorList>
    </citation>
    <scope>NUCLEOTIDE SEQUENCE</scope>
    <source>
        <strain evidence="2">LMG 28251</strain>
    </source>
</reference>
<dbReference type="PANTHER" id="PTHR15887:SF1">
    <property type="entry name" value="TRANSMEMBRANE PROTEIN 69"/>
    <property type="match status" value="1"/>
</dbReference>
<accession>A0AAF1JZQ4</accession>
<dbReference type="RefSeq" id="WP_211874859.1">
    <property type="nucleotide sequence ID" value="NZ_JAAEDH010000014.1"/>
</dbReference>
<proteinExistence type="predicted"/>
<keyword evidence="1" id="KW-0472">Membrane</keyword>
<reference evidence="2" key="1">
    <citation type="submission" date="2020-01" db="EMBL/GenBank/DDBJ databases">
        <authorList>
            <person name="Rat A."/>
        </authorList>
    </citation>
    <scope>NUCLEOTIDE SEQUENCE</scope>
    <source>
        <strain evidence="2">LMG 28251</strain>
    </source>
</reference>
<keyword evidence="1" id="KW-0812">Transmembrane</keyword>
<dbReference type="PROSITE" id="PS51257">
    <property type="entry name" value="PROKAR_LIPOPROTEIN"/>
    <property type="match status" value="1"/>
</dbReference>
<feature type="transmembrane region" description="Helical" evidence="1">
    <location>
        <begin position="6"/>
        <end position="29"/>
    </location>
</feature>
<feature type="transmembrane region" description="Helical" evidence="1">
    <location>
        <begin position="36"/>
        <end position="54"/>
    </location>
</feature>
<evidence type="ECO:0000313" key="3">
    <source>
        <dbReference type="Proteomes" id="UP001196068"/>
    </source>
</evidence>
<name>A0AAF1JZQ4_9PROT</name>
<comment type="caution">
    <text evidence="2">The sequence shown here is derived from an EMBL/GenBank/DDBJ whole genome shotgun (WGS) entry which is preliminary data.</text>
</comment>